<name>A0A918SWH5_9ACTN</name>
<feature type="region of interest" description="Disordered" evidence="10">
    <location>
        <begin position="319"/>
        <end position="339"/>
    </location>
</feature>
<evidence type="ECO:0000256" key="6">
    <source>
        <dbReference type="ARBA" id="ARBA00023027"/>
    </source>
</evidence>
<keyword evidence="5 9" id="KW-0560">Oxidoreductase</keyword>
<dbReference type="AlphaFoldDB" id="A0A918SWH5"/>
<protein>
    <recommendedName>
        <fullName evidence="7">2-oxoglutarate reductase</fullName>
        <ecNumber evidence="3">1.1.1.399</ecNumber>
    </recommendedName>
    <alternativeName>
        <fullName evidence="7">2-oxoglutarate reductase</fullName>
    </alternativeName>
</protein>
<evidence type="ECO:0000256" key="1">
    <source>
        <dbReference type="ARBA" id="ARBA00003800"/>
    </source>
</evidence>
<dbReference type="InterPro" id="IPR006139">
    <property type="entry name" value="D-isomer_2_OHA_DH_cat_dom"/>
</dbReference>
<keyword evidence="14" id="KW-1185">Reference proteome</keyword>
<feature type="domain" description="D-isomer specific 2-hydroxyacid dehydrogenase NAD-binding" evidence="12">
    <location>
        <begin position="109"/>
        <end position="283"/>
    </location>
</feature>
<organism evidence="13 14">
    <name type="scientific">Streptomyces termitum</name>
    <dbReference type="NCBI Taxonomy" id="67368"/>
    <lineage>
        <taxon>Bacteria</taxon>
        <taxon>Bacillati</taxon>
        <taxon>Actinomycetota</taxon>
        <taxon>Actinomycetes</taxon>
        <taxon>Kitasatosporales</taxon>
        <taxon>Streptomycetaceae</taxon>
        <taxon>Streptomyces</taxon>
    </lineage>
</organism>
<dbReference type="GO" id="GO:0016616">
    <property type="term" value="F:oxidoreductase activity, acting on the CH-OH group of donors, NAD or NADP as acceptor"/>
    <property type="evidence" value="ECO:0007669"/>
    <property type="project" value="InterPro"/>
</dbReference>
<evidence type="ECO:0000256" key="7">
    <source>
        <dbReference type="ARBA" id="ARBA00030455"/>
    </source>
</evidence>
<reference evidence="13" key="2">
    <citation type="submission" date="2020-09" db="EMBL/GenBank/DDBJ databases">
        <authorList>
            <person name="Sun Q."/>
            <person name="Ohkuma M."/>
        </authorList>
    </citation>
    <scope>NUCLEOTIDE SEQUENCE</scope>
    <source>
        <strain evidence="13">JCM 4518</strain>
    </source>
</reference>
<dbReference type="PROSITE" id="PS00670">
    <property type="entry name" value="D_2_HYDROXYACID_DH_2"/>
    <property type="match status" value="1"/>
</dbReference>
<dbReference type="InterPro" id="IPR050857">
    <property type="entry name" value="D-2-hydroxyacid_DH"/>
</dbReference>
<evidence type="ECO:0000313" key="13">
    <source>
        <dbReference type="EMBL" id="GHA72384.1"/>
    </source>
</evidence>
<dbReference type="PANTHER" id="PTHR42789">
    <property type="entry name" value="D-ISOMER SPECIFIC 2-HYDROXYACID DEHYDROGENASE FAMILY PROTEIN (AFU_ORTHOLOGUE AFUA_6G10090)"/>
    <property type="match status" value="1"/>
</dbReference>
<evidence type="ECO:0000256" key="9">
    <source>
        <dbReference type="RuleBase" id="RU003719"/>
    </source>
</evidence>
<dbReference type="InterPro" id="IPR006140">
    <property type="entry name" value="D-isomer_DH_NAD-bd"/>
</dbReference>
<feature type="domain" description="D-isomer specific 2-hydroxyacid dehydrogenase catalytic" evidence="11">
    <location>
        <begin position="6"/>
        <end position="315"/>
    </location>
</feature>
<dbReference type="PANTHER" id="PTHR42789:SF1">
    <property type="entry name" value="D-ISOMER SPECIFIC 2-HYDROXYACID DEHYDROGENASE FAMILY PROTEIN (AFU_ORTHOLOGUE AFUA_6G10090)"/>
    <property type="match status" value="1"/>
</dbReference>
<reference evidence="13" key="1">
    <citation type="journal article" date="2014" name="Int. J. Syst. Evol. Microbiol.">
        <title>Complete genome sequence of Corynebacterium casei LMG S-19264T (=DSM 44701T), isolated from a smear-ripened cheese.</title>
        <authorList>
            <consortium name="US DOE Joint Genome Institute (JGI-PGF)"/>
            <person name="Walter F."/>
            <person name="Albersmeier A."/>
            <person name="Kalinowski J."/>
            <person name="Ruckert C."/>
        </authorList>
    </citation>
    <scope>NUCLEOTIDE SEQUENCE</scope>
    <source>
        <strain evidence="13">JCM 4518</strain>
    </source>
</reference>
<dbReference type="SUPFAM" id="SSF52283">
    <property type="entry name" value="Formate/glycerate dehydrogenase catalytic domain-like"/>
    <property type="match status" value="1"/>
</dbReference>
<dbReference type="GO" id="GO:0008652">
    <property type="term" value="P:amino acid biosynthetic process"/>
    <property type="evidence" value="ECO:0007669"/>
    <property type="project" value="UniProtKB-KW"/>
</dbReference>
<comment type="function">
    <text evidence="1">Catalyzes the reversible oxidation of 3-phospho-D-glycerate to 3-phosphonooxypyruvate, the first step of the phosphorylated L-serine biosynthesis pathway. Also catalyzes the reversible oxidation of 2-hydroxyglutarate to 2-oxoglutarate.</text>
</comment>
<evidence type="ECO:0000259" key="11">
    <source>
        <dbReference type="Pfam" id="PF00389"/>
    </source>
</evidence>
<dbReference type="SUPFAM" id="SSF51735">
    <property type="entry name" value="NAD(P)-binding Rossmann-fold domains"/>
    <property type="match status" value="1"/>
</dbReference>
<evidence type="ECO:0000256" key="2">
    <source>
        <dbReference type="ARBA" id="ARBA00005854"/>
    </source>
</evidence>
<dbReference type="Pfam" id="PF02826">
    <property type="entry name" value="2-Hacid_dh_C"/>
    <property type="match status" value="1"/>
</dbReference>
<sequence>MSQYVVLIADALSPQAAELLARNPSVEVRHVDGTDRPALLAALPGADAVLVRSATRIDAEALAAAPRLKAVARAGVGLDNVDVAAATAAGVLVANAPASNVVSAAEHAVALLLALARQVPRADASLREGRWARASFTGVELAGKTVGVLGLGRIGSLVARRLAAFDMEVVAHDPYADEEHARSLGVRLTGLDELLARARFLTVHLPLTAATKGLIGADALRRVRPDLRIVNAARGGIVDEEALYAALVEGRVAGAALDVYEREPCTDSPLFGLDNVVVTPHLGASTPEAQERAGTQAAESVLLALAGLPVPDAVNTPLPAAGRPAAGRPAVAEPAVPVR</sequence>
<dbReference type="Pfam" id="PF00389">
    <property type="entry name" value="2-Hacid_dh"/>
    <property type="match status" value="1"/>
</dbReference>
<evidence type="ECO:0000256" key="10">
    <source>
        <dbReference type="SAM" id="MobiDB-lite"/>
    </source>
</evidence>
<evidence type="ECO:0000259" key="12">
    <source>
        <dbReference type="Pfam" id="PF02826"/>
    </source>
</evidence>
<dbReference type="Proteomes" id="UP000644020">
    <property type="component" value="Unassembled WGS sequence"/>
</dbReference>
<dbReference type="GO" id="GO:0051287">
    <property type="term" value="F:NAD binding"/>
    <property type="evidence" value="ECO:0007669"/>
    <property type="project" value="InterPro"/>
</dbReference>
<dbReference type="FunFam" id="3.40.50.720:FF:000021">
    <property type="entry name" value="D-3-phosphoglycerate dehydrogenase"/>
    <property type="match status" value="1"/>
</dbReference>
<dbReference type="EC" id="1.1.1.399" evidence="3"/>
<dbReference type="PROSITE" id="PS00065">
    <property type="entry name" value="D_2_HYDROXYACID_DH_1"/>
    <property type="match status" value="1"/>
</dbReference>
<proteinExistence type="inferred from homology"/>
<dbReference type="InterPro" id="IPR029753">
    <property type="entry name" value="D-isomer_DH_CS"/>
</dbReference>
<evidence type="ECO:0000313" key="14">
    <source>
        <dbReference type="Proteomes" id="UP000644020"/>
    </source>
</evidence>
<comment type="catalytic activity">
    <reaction evidence="8">
        <text>(R)-2-hydroxyglutarate + NAD(+) = 2-oxoglutarate + NADH + H(+)</text>
        <dbReference type="Rhea" id="RHEA:49612"/>
        <dbReference type="ChEBI" id="CHEBI:15378"/>
        <dbReference type="ChEBI" id="CHEBI:15801"/>
        <dbReference type="ChEBI" id="CHEBI:16810"/>
        <dbReference type="ChEBI" id="CHEBI:57540"/>
        <dbReference type="ChEBI" id="CHEBI:57945"/>
        <dbReference type="EC" id="1.1.1.399"/>
    </reaction>
</comment>
<evidence type="ECO:0000256" key="5">
    <source>
        <dbReference type="ARBA" id="ARBA00023002"/>
    </source>
</evidence>
<keyword evidence="4" id="KW-0028">Amino-acid biosynthesis</keyword>
<comment type="caution">
    <text evidence="13">The sequence shown here is derived from an EMBL/GenBank/DDBJ whole genome shotgun (WGS) entry which is preliminary data.</text>
</comment>
<evidence type="ECO:0000256" key="8">
    <source>
        <dbReference type="ARBA" id="ARBA00048126"/>
    </source>
</evidence>
<accession>A0A918SWH5</accession>
<dbReference type="InterPro" id="IPR036291">
    <property type="entry name" value="NAD(P)-bd_dom_sf"/>
</dbReference>
<gene>
    <name evidence="13" type="ORF">GCM10010305_13300</name>
</gene>
<dbReference type="InterPro" id="IPR029752">
    <property type="entry name" value="D-isomer_DH_CS1"/>
</dbReference>
<dbReference type="EMBL" id="BMUL01000003">
    <property type="protein sequence ID" value="GHA72384.1"/>
    <property type="molecule type" value="Genomic_DNA"/>
</dbReference>
<dbReference type="CDD" id="cd12173">
    <property type="entry name" value="PGDH_4"/>
    <property type="match status" value="1"/>
</dbReference>
<dbReference type="PROSITE" id="PS00671">
    <property type="entry name" value="D_2_HYDROXYACID_DH_3"/>
    <property type="match status" value="1"/>
</dbReference>
<dbReference type="Gene3D" id="3.40.50.720">
    <property type="entry name" value="NAD(P)-binding Rossmann-like Domain"/>
    <property type="match status" value="2"/>
</dbReference>
<comment type="similarity">
    <text evidence="2 9">Belongs to the D-isomer specific 2-hydroxyacid dehydrogenase family.</text>
</comment>
<evidence type="ECO:0000256" key="4">
    <source>
        <dbReference type="ARBA" id="ARBA00022605"/>
    </source>
</evidence>
<keyword evidence="6" id="KW-0520">NAD</keyword>
<evidence type="ECO:0000256" key="3">
    <source>
        <dbReference type="ARBA" id="ARBA00013001"/>
    </source>
</evidence>